<dbReference type="FunFam" id="3.50.50.60:FF:000010">
    <property type="entry name" value="tRNA uridine 5-carboxymethylaminomethyl modification enzyme MnmG"/>
    <property type="match status" value="1"/>
</dbReference>
<accession>A0A9W6LKA8</accession>
<dbReference type="FunFam" id="1.10.150.570:FF:000001">
    <property type="entry name" value="tRNA uridine 5-carboxymethylaminomethyl modification enzyme MnmG"/>
    <property type="match status" value="1"/>
</dbReference>
<keyword evidence="7 12" id="KW-0819">tRNA processing</keyword>
<dbReference type="GO" id="GO:0002098">
    <property type="term" value="P:tRNA wobble uridine modification"/>
    <property type="evidence" value="ECO:0007669"/>
    <property type="project" value="InterPro"/>
</dbReference>
<comment type="similarity">
    <text evidence="3 12">Belongs to the MnmG family.</text>
</comment>
<keyword evidence="15" id="KW-1185">Reference proteome</keyword>
<evidence type="ECO:0000256" key="8">
    <source>
        <dbReference type="ARBA" id="ARBA00022827"/>
    </source>
</evidence>
<name>A0A9W6LKA8_9BACT</name>
<dbReference type="NCBIfam" id="TIGR00136">
    <property type="entry name" value="mnmG_gidA"/>
    <property type="match status" value="1"/>
</dbReference>
<evidence type="ECO:0000256" key="7">
    <source>
        <dbReference type="ARBA" id="ARBA00022694"/>
    </source>
</evidence>
<dbReference type="AlphaFoldDB" id="A0A9W6LKA8"/>
<dbReference type="SMART" id="SM01228">
    <property type="entry name" value="GIDA_assoc_3"/>
    <property type="match status" value="1"/>
</dbReference>
<evidence type="ECO:0000256" key="9">
    <source>
        <dbReference type="ARBA" id="ARBA00023027"/>
    </source>
</evidence>
<keyword evidence="9 12" id="KW-0520">NAD</keyword>
<comment type="subcellular location">
    <subcellularLocation>
        <location evidence="12">Cytoplasm</location>
    </subcellularLocation>
</comment>
<evidence type="ECO:0000313" key="14">
    <source>
        <dbReference type="EMBL" id="GLI54046.1"/>
    </source>
</evidence>
<protein>
    <recommendedName>
        <fullName evidence="4 12">tRNA uridine 5-carboxymethylaminomethyl modification enzyme MnmG</fullName>
    </recommendedName>
    <alternativeName>
        <fullName evidence="11 12">Glucose-inhibited division protein A</fullName>
    </alternativeName>
</protein>
<dbReference type="PROSITE" id="PS01281">
    <property type="entry name" value="GIDA_2"/>
    <property type="match status" value="1"/>
</dbReference>
<feature type="binding site" evidence="12">
    <location>
        <begin position="13"/>
        <end position="18"/>
    </location>
    <ligand>
        <name>FAD</name>
        <dbReference type="ChEBI" id="CHEBI:57692"/>
    </ligand>
</feature>
<evidence type="ECO:0000256" key="4">
    <source>
        <dbReference type="ARBA" id="ARBA00020461"/>
    </source>
</evidence>
<evidence type="ECO:0000256" key="11">
    <source>
        <dbReference type="ARBA" id="ARBA00031800"/>
    </source>
</evidence>
<gene>
    <name evidence="12 14" type="primary">mnmG</name>
    <name evidence="12" type="synonym">gidA</name>
    <name evidence="14" type="ORF">TISLANDTSLP1_17390</name>
</gene>
<feature type="binding site" evidence="12">
    <location>
        <position position="369"/>
    </location>
    <ligand>
        <name>FAD</name>
        <dbReference type="ChEBI" id="CHEBI:57692"/>
    </ligand>
</feature>
<dbReference type="PROSITE" id="PS01280">
    <property type="entry name" value="GIDA_1"/>
    <property type="match status" value="1"/>
</dbReference>
<dbReference type="Gene3D" id="3.50.50.60">
    <property type="entry name" value="FAD/NAD(P)-binding domain"/>
    <property type="match status" value="2"/>
</dbReference>
<dbReference type="EMBL" id="BSDX01000001">
    <property type="protein sequence ID" value="GLI54046.1"/>
    <property type="molecule type" value="Genomic_DNA"/>
</dbReference>
<dbReference type="Pfam" id="PF21680">
    <property type="entry name" value="GIDA_C_1st"/>
    <property type="match status" value="1"/>
</dbReference>
<feature type="binding site" evidence="12">
    <location>
        <position position="180"/>
    </location>
    <ligand>
        <name>FAD</name>
        <dbReference type="ChEBI" id="CHEBI:57692"/>
    </ligand>
</feature>
<dbReference type="GO" id="GO:0050660">
    <property type="term" value="F:flavin adenine dinucleotide binding"/>
    <property type="evidence" value="ECO:0007669"/>
    <property type="project" value="UniProtKB-UniRule"/>
</dbReference>
<dbReference type="InterPro" id="IPR002218">
    <property type="entry name" value="MnmG-rel"/>
</dbReference>
<keyword evidence="8 12" id="KW-0274">FAD</keyword>
<feature type="binding site" evidence="12">
    <location>
        <position position="125"/>
    </location>
    <ligand>
        <name>FAD</name>
        <dbReference type="ChEBI" id="CHEBI:57692"/>
    </ligand>
</feature>
<comment type="cofactor">
    <cofactor evidence="1 12">
        <name>FAD</name>
        <dbReference type="ChEBI" id="CHEBI:57692"/>
    </cofactor>
</comment>
<organism evidence="14 15">
    <name type="scientific">Thermodesulfovibrio yellowstonii</name>
    <dbReference type="NCBI Taxonomy" id="28262"/>
    <lineage>
        <taxon>Bacteria</taxon>
        <taxon>Pseudomonadati</taxon>
        <taxon>Nitrospirota</taxon>
        <taxon>Thermodesulfovibrionia</taxon>
        <taxon>Thermodesulfovibrionales</taxon>
        <taxon>Thermodesulfovibrionaceae</taxon>
        <taxon>Thermodesulfovibrio</taxon>
    </lineage>
</organism>
<dbReference type="PANTHER" id="PTHR11806">
    <property type="entry name" value="GLUCOSE INHIBITED DIVISION PROTEIN A"/>
    <property type="match status" value="1"/>
</dbReference>
<evidence type="ECO:0000256" key="2">
    <source>
        <dbReference type="ARBA" id="ARBA00003717"/>
    </source>
</evidence>
<dbReference type="InterPro" id="IPR044920">
    <property type="entry name" value="MnmG_C_subdom_sf"/>
</dbReference>
<dbReference type="FunFam" id="1.10.10.1800:FF:000001">
    <property type="entry name" value="tRNA uridine 5-carboxymethylaminomethyl modification enzyme MnmG"/>
    <property type="match status" value="1"/>
</dbReference>
<comment type="caution">
    <text evidence="14">The sequence shown here is derived from an EMBL/GenBank/DDBJ whole genome shotgun (WGS) entry which is preliminary data.</text>
</comment>
<dbReference type="InterPro" id="IPR020595">
    <property type="entry name" value="MnmG-rel_CS"/>
</dbReference>
<dbReference type="Pfam" id="PF01134">
    <property type="entry name" value="GIDA"/>
    <property type="match status" value="1"/>
</dbReference>
<evidence type="ECO:0000256" key="10">
    <source>
        <dbReference type="ARBA" id="ARBA00025948"/>
    </source>
</evidence>
<evidence type="ECO:0000256" key="3">
    <source>
        <dbReference type="ARBA" id="ARBA00007653"/>
    </source>
</evidence>
<comment type="function">
    <text evidence="2 12">NAD-binding protein involved in the addition of a carboxymethylaminomethyl (cmnm) group at the wobble position (U34) of certain tRNAs, forming tRNA-cmnm(5)s(2)U34.</text>
</comment>
<dbReference type="Gene3D" id="1.10.150.570">
    <property type="entry name" value="GidA associated domain, C-terminal subdomain"/>
    <property type="match status" value="1"/>
</dbReference>
<keyword evidence="6 12" id="KW-0285">Flavoprotein</keyword>
<dbReference type="GO" id="GO:0030488">
    <property type="term" value="P:tRNA methylation"/>
    <property type="evidence" value="ECO:0007669"/>
    <property type="project" value="TreeGrafter"/>
</dbReference>
<comment type="subunit">
    <text evidence="10 12">Homodimer. Heterotetramer of two MnmE and two MnmG subunits.</text>
</comment>
<dbReference type="InterPro" id="IPR040131">
    <property type="entry name" value="MnmG_N"/>
</dbReference>
<evidence type="ECO:0000256" key="12">
    <source>
        <dbReference type="HAMAP-Rule" id="MF_00129"/>
    </source>
</evidence>
<dbReference type="Proteomes" id="UP001144297">
    <property type="component" value="Unassembled WGS sequence"/>
</dbReference>
<dbReference type="InterPro" id="IPR047001">
    <property type="entry name" value="MnmG_C_subdom"/>
</dbReference>
<feature type="binding site" evidence="12">
    <location>
        <begin position="272"/>
        <end position="286"/>
    </location>
    <ligand>
        <name>NAD(+)</name>
        <dbReference type="ChEBI" id="CHEBI:57540"/>
    </ligand>
</feature>
<dbReference type="SUPFAM" id="SSF51905">
    <property type="entry name" value="FAD/NAD(P)-binding domain"/>
    <property type="match status" value="1"/>
</dbReference>
<evidence type="ECO:0000256" key="6">
    <source>
        <dbReference type="ARBA" id="ARBA00022630"/>
    </source>
</evidence>
<evidence type="ECO:0000256" key="1">
    <source>
        <dbReference type="ARBA" id="ARBA00001974"/>
    </source>
</evidence>
<reference evidence="14" key="1">
    <citation type="submission" date="2022-12" db="EMBL/GenBank/DDBJ databases">
        <title>Reference genome sequencing for broad-spectrum identification of bacterial and archaeal isolates by mass spectrometry.</title>
        <authorList>
            <person name="Sekiguchi Y."/>
            <person name="Tourlousse D.M."/>
        </authorList>
    </citation>
    <scope>NUCLEOTIDE SEQUENCE</scope>
    <source>
        <strain evidence="14">TSL-P1</strain>
    </source>
</reference>
<dbReference type="PANTHER" id="PTHR11806:SF0">
    <property type="entry name" value="PROTEIN MTO1 HOMOLOG, MITOCHONDRIAL"/>
    <property type="match status" value="1"/>
</dbReference>
<dbReference type="InterPro" id="IPR036188">
    <property type="entry name" value="FAD/NAD-bd_sf"/>
</dbReference>
<dbReference type="InterPro" id="IPR026904">
    <property type="entry name" value="MnmG_C"/>
</dbReference>
<evidence type="ECO:0000313" key="15">
    <source>
        <dbReference type="Proteomes" id="UP001144297"/>
    </source>
</evidence>
<evidence type="ECO:0000256" key="5">
    <source>
        <dbReference type="ARBA" id="ARBA00022490"/>
    </source>
</evidence>
<evidence type="ECO:0000259" key="13">
    <source>
        <dbReference type="SMART" id="SM01228"/>
    </source>
</evidence>
<feature type="domain" description="tRNA uridine 5-carboxymethylaminomethyl modification enzyme C-terminal subdomain" evidence="13">
    <location>
        <begin position="544"/>
        <end position="614"/>
    </location>
</feature>
<dbReference type="FunFam" id="3.50.50.60:FF:000002">
    <property type="entry name" value="tRNA uridine 5-carboxymethylaminomethyl modification enzyme MnmG"/>
    <property type="match status" value="1"/>
</dbReference>
<proteinExistence type="inferred from homology"/>
<dbReference type="HAMAP" id="MF_00129">
    <property type="entry name" value="MnmG_GidA"/>
    <property type="match status" value="1"/>
</dbReference>
<dbReference type="InterPro" id="IPR004416">
    <property type="entry name" value="MnmG"/>
</dbReference>
<dbReference type="Gene3D" id="1.10.10.1800">
    <property type="entry name" value="tRNA uridine 5-carboxymethylaminomethyl modification enzyme MnmG/GidA"/>
    <property type="match status" value="1"/>
</dbReference>
<dbReference type="Pfam" id="PF13932">
    <property type="entry name" value="SAM_GIDA_C"/>
    <property type="match status" value="1"/>
</dbReference>
<sequence>MYKEKDFDIIVVGAGHAGCEAALATAKMGLQTALFTIYLETIAQLSCNPAIGGLAKGHLVREIDALGGIMAKVTDMAGIQFRMLNRSKGPAVWSLRAQADRILYNVYMRKILESTENLAIKQAMVEEIVVENGKVKGIITSLGVFYGAKAVIITPGTFLNGLIHIGFDSFEAGRAGEFPSKRLSESIKKLGLKMGRLKTGTPPRIDAKTIDFSKTEEQGGDNPPIPFSYSTKKINNPQVPCYITYTNEKTHEIILNNLDRSPLYSGKIKGIGPRYCPSIEDKVVKFRDKSRHQIFLEPEGLSRKEYYANGIPTSLPYDVQVAFVKTIPGLEDAEIMRPGYAIEYDFVYPTQIRHTLEVKGIEGLYLAGQINGTSGYEEAAAQGLMAGINAALKIKKQPPLILSRDEAYIGVLIDDLVTKGTQEPYRMFTSRAEFRLLLRHDNADLRLRDYGYKIGLVDEETYEEFNKKKELLHREIKRLKTNTIKPSEELNKALIEAQTTPIEEATFLDKLLKRPELNYDFIKKFAPSEMPLTKELEELVEIHIKYEGYIAKQMELVERMKQFEEKLIPENFDFNIPGLSREVIQKLTEVSPRTIGQAMRIPGVTPAAISILMVAVQKKTTVKK</sequence>
<dbReference type="InterPro" id="IPR049312">
    <property type="entry name" value="GIDA_C_N"/>
</dbReference>
<dbReference type="GO" id="GO:0005829">
    <property type="term" value="C:cytosol"/>
    <property type="evidence" value="ECO:0007669"/>
    <property type="project" value="TreeGrafter"/>
</dbReference>
<keyword evidence="5 12" id="KW-0963">Cytoplasm</keyword>